<keyword evidence="5" id="KW-0472">Membrane</keyword>
<evidence type="ECO:0000256" key="1">
    <source>
        <dbReference type="ARBA" id="ARBA00004370"/>
    </source>
</evidence>
<dbReference type="InterPro" id="IPR004089">
    <property type="entry name" value="MCPsignal_dom"/>
</dbReference>
<dbReference type="Proteomes" id="UP000242432">
    <property type="component" value="Unassembled WGS sequence"/>
</dbReference>
<dbReference type="SMART" id="SM00283">
    <property type="entry name" value="MA"/>
    <property type="match status" value="1"/>
</dbReference>
<feature type="domain" description="Methyl-accepting transducer" evidence="6">
    <location>
        <begin position="267"/>
        <end position="503"/>
    </location>
</feature>
<dbReference type="AlphaFoldDB" id="A0A1T4VNK3"/>
<evidence type="ECO:0000256" key="2">
    <source>
        <dbReference type="ARBA" id="ARBA00023224"/>
    </source>
</evidence>
<dbReference type="RefSeq" id="WP_078929194.1">
    <property type="nucleotide sequence ID" value="NZ_FUXX01000036.1"/>
</dbReference>
<organism evidence="8 9">
    <name type="scientific">Succinivibrio dextrinosolvens DSM 3072</name>
    <dbReference type="NCBI Taxonomy" id="1123324"/>
    <lineage>
        <taxon>Bacteria</taxon>
        <taxon>Pseudomonadati</taxon>
        <taxon>Pseudomonadota</taxon>
        <taxon>Gammaproteobacteria</taxon>
        <taxon>Aeromonadales</taxon>
        <taxon>Succinivibrionaceae</taxon>
        <taxon>Succinivibrio</taxon>
    </lineage>
</organism>
<gene>
    <name evidence="8" type="ORF">SAMN02745213_01825</name>
</gene>
<dbReference type="Gene3D" id="1.10.287.950">
    <property type="entry name" value="Methyl-accepting chemotaxis protein"/>
    <property type="match status" value="1"/>
</dbReference>
<sequence length="539" mass="58233">MNNKKALGVKAKLGMAFAAVILLTLIIAIVSITNANSSRNVAGFVKGVIENHYARIVNVSRAATAFRDDLVMYNNSVSLYTPESAAKTDEKVAALKDAIANLTVFRPSDTKDVEDIKSSLNNAIDLWKNKMETMVDKGYSVDVRNCYSTEVFPTINGAIELVNKLVGVYLGRVNNHITEMTDPTPIWIVSIVTLIAVSLSLFIAIKLPRSFVSILDYAVNQASVISRGDLSQTINNKGHNDEFGMLLNSLEKMRKDWQSNVIMIKDSASKIENAFETITDMTNSMNQKSQESQSRSLTVAAAADEMVSTTGDIAKNCESAAANSNQSNDTTREGVNKVQLTIEGIQNQVLKSKQDADNVQALVDQAQKVGTIVQTIDDIASQTNLLALNAAIEAARAGEAGKGFAVVADEVRALASRTSSSTQEITKMVSQIQVNANTANESMQSSVKNMDELAVETSTIEELLNNITMQVSQVNAQITQIATAAEEQTTATAEISGNMQDITHASQQLSDDCAIAKGEVDKSIVLLRELVDILARIKV</sequence>
<evidence type="ECO:0000313" key="9">
    <source>
        <dbReference type="Proteomes" id="UP000242432"/>
    </source>
</evidence>
<accession>A0A1T4VNK3</accession>
<feature type="domain" description="HAMP" evidence="7">
    <location>
        <begin position="209"/>
        <end position="262"/>
    </location>
</feature>
<name>A0A1T4VNK3_9GAMM</name>
<proteinExistence type="inferred from homology"/>
<evidence type="ECO:0000256" key="5">
    <source>
        <dbReference type="SAM" id="Phobius"/>
    </source>
</evidence>
<keyword evidence="5" id="KW-1133">Transmembrane helix</keyword>
<dbReference type="GO" id="GO:0016020">
    <property type="term" value="C:membrane"/>
    <property type="evidence" value="ECO:0007669"/>
    <property type="project" value="UniProtKB-SubCell"/>
</dbReference>
<evidence type="ECO:0000313" key="8">
    <source>
        <dbReference type="EMBL" id="SKA66516.1"/>
    </source>
</evidence>
<keyword evidence="5" id="KW-0812">Transmembrane</keyword>
<dbReference type="PROSITE" id="PS50885">
    <property type="entry name" value="HAMP"/>
    <property type="match status" value="1"/>
</dbReference>
<feature type="transmembrane region" description="Helical" evidence="5">
    <location>
        <begin position="186"/>
        <end position="205"/>
    </location>
</feature>
<dbReference type="SUPFAM" id="SSF58104">
    <property type="entry name" value="Methyl-accepting chemotaxis protein (MCP) signaling domain"/>
    <property type="match status" value="1"/>
</dbReference>
<dbReference type="PANTHER" id="PTHR32089:SF112">
    <property type="entry name" value="LYSOZYME-LIKE PROTEIN-RELATED"/>
    <property type="match status" value="1"/>
</dbReference>
<dbReference type="CDD" id="cd06225">
    <property type="entry name" value="HAMP"/>
    <property type="match status" value="1"/>
</dbReference>
<evidence type="ECO:0000259" key="7">
    <source>
        <dbReference type="PROSITE" id="PS50885"/>
    </source>
</evidence>
<dbReference type="Pfam" id="PF00015">
    <property type="entry name" value="MCPsignal"/>
    <property type="match status" value="1"/>
</dbReference>
<keyword evidence="9" id="KW-1185">Reference proteome</keyword>
<evidence type="ECO:0000256" key="4">
    <source>
        <dbReference type="PROSITE-ProRule" id="PRU00284"/>
    </source>
</evidence>
<dbReference type="InterPro" id="IPR003660">
    <property type="entry name" value="HAMP_dom"/>
</dbReference>
<dbReference type="PROSITE" id="PS50111">
    <property type="entry name" value="CHEMOTAXIS_TRANSDUC_2"/>
    <property type="match status" value="1"/>
</dbReference>
<reference evidence="9" key="1">
    <citation type="submission" date="2017-02" db="EMBL/GenBank/DDBJ databases">
        <authorList>
            <person name="Varghese N."/>
            <person name="Submissions S."/>
        </authorList>
    </citation>
    <scope>NUCLEOTIDE SEQUENCE [LARGE SCALE GENOMIC DNA]</scope>
    <source>
        <strain evidence="9">DSM 3072</strain>
    </source>
</reference>
<dbReference type="EMBL" id="FUXX01000036">
    <property type="protein sequence ID" value="SKA66516.1"/>
    <property type="molecule type" value="Genomic_DNA"/>
</dbReference>
<protein>
    <submittedName>
        <fullName evidence="8">Methyl-accepting chemotaxis protein</fullName>
    </submittedName>
</protein>
<dbReference type="PANTHER" id="PTHR32089">
    <property type="entry name" value="METHYL-ACCEPTING CHEMOTAXIS PROTEIN MCPB"/>
    <property type="match status" value="1"/>
</dbReference>
<dbReference type="STRING" id="83771.SAMN02910357_01904"/>
<dbReference type="CDD" id="cd11386">
    <property type="entry name" value="MCP_signal"/>
    <property type="match status" value="1"/>
</dbReference>
<dbReference type="GO" id="GO:0007165">
    <property type="term" value="P:signal transduction"/>
    <property type="evidence" value="ECO:0007669"/>
    <property type="project" value="UniProtKB-KW"/>
</dbReference>
<dbReference type="GO" id="GO:0006935">
    <property type="term" value="P:chemotaxis"/>
    <property type="evidence" value="ECO:0007669"/>
    <property type="project" value="UniProtKB-ARBA"/>
</dbReference>
<dbReference type="FunFam" id="1.10.287.950:FF:000001">
    <property type="entry name" value="Methyl-accepting chemotaxis sensory transducer"/>
    <property type="match status" value="1"/>
</dbReference>
<evidence type="ECO:0000256" key="3">
    <source>
        <dbReference type="ARBA" id="ARBA00029447"/>
    </source>
</evidence>
<evidence type="ECO:0000259" key="6">
    <source>
        <dbReference type="PROSITE" id="PS50111"/>
    </source>
</evidence>
<comment type="similarity">
    <text evidence="3">Belongs to the methyl-accepting chemotaxis (MCP) protein family.</text>
</comment>
<comment type="subcellular location">
    <subcellularLocation>
        <location evidence="1">Membrane</location>
    </subcellularLocation>
</comment>
<keyword evidence="2 4" id="KW-0807">Transducer</keyword>